<sequence>MRLRGLCKDSAFDKLFSFRDSDNYELVFDGLAHVMMEEQNNTWIMRSRLYPYLKAKMISQWVGQYPVGVHTWIIEGDRCRQKEVGRHLGVTADWPVSGTVLPRLATCSPDITVCTKLPTRSAANVYLHYPPLSHRRLNTVEEYRSGEIGSLKNEHHLLTARKGND</sequence>
<evidence type="ECO:0000313" key="2">
    <source>
        <dbReference type="Proteomes" id="UP000324222"/>
    </source>
</evidence>
<organism evidence="1 2">
    <name type="scientific">Portunus trituberculatus</name>
    <name type="common">Swimming crab</name>
    <name type="synonym">Neptunus trituberculatus</name>
    <dbReference type="NCBI Taxonomy" id="210409"/>
    <lineage>
        <taxon>Eukaryota</taxon>
        <taxon>Metazoa</taxon>
        <taxon>Ecdysozoa</taxon>
        <taxon>Arthropoda</taxon>
        <taxon>Crustacea</taxon>
        <taxon>Multicrustacea</taxon>
        <taxon>Malacostraca</taxon>
        <taxon>Eumalacostraca</taxon>
        <taxon>Eucarida</taxon>
        <taxon>Decapoda</taxon>
        <taxon>Pleocyemata</taxon>
        <taxon>Brachyura</taxon>
        <taxon>Eubrachyura</taxon>
        <taxon>Portunoidea</taxon>
        <taxon>Portunidae</taxon>
        <taxon>Portuninae</taxon>
        <taxon>Portunus</taxon>
    </lineage>
</organism>
<dbReference type="EMBL" id="VSRR010029279">
    <property type="protein sequence ID" value="MPC69361.1"/>
    <property type="molecule type" value="Genomic_DNA"/>
</dbReference>
<dbReference type="AlphaFoldDB" id="A0A5B7H9J1"/>
<dbReference type="Proteomes" id="UP000324222">
    <property type="component" value="Unassembled WGS sequence"/>
</dbReference>
<comment type="caution">
    <text evidence="1">The sequence shown here is derived from an EMBL/GenBank/DDBJ whole genome shotgun (WGS) entry which is preliminary data.</text>
</comment>
<evidence type="ECO:0000313" key="1">
    <source>
        <dbReference type="EMBL" id="MPC69361.1"/>
    </source>
</evidence>
<keyword evidence="2" id="KW-1185">Reference proteome</keyword>
<reference evidence="1 2" key="1">
    <citation type="submission" date="2019-05" db="EMBL/GenBank/DDBJ databases">
        <title>Another draft genome of Portunus trituberculatus and its Hox gene families provides insights of decapod evolution.</title>
        <authorList>
            <person name="Jeong J.-H."/>
            <person name="Song I."/>
            <person name="Kim S."/>
            <person name="Choi T."/>
            <person name="Kim D."/>
            <person name="Ryu S."/>
            <person name="Kim W."/>
        </authorList>
    </citation>
    <scope>NUCLEOTIDE SEQUENCE [LARGE SCALE GENOMIC DNA]</scope>
    <source>
        <tissue evidence="1">Muscle</tissue>
    </source>
</reference>
<gene>
    <name evidence="1" type="ORF">E2C01_063584</name>
</gene>
<name>A0A5B7H9J1_PORTR</name>
<protein>
    <submittedName>
        <fullName evidence="1">Uncharacterized protein</fullName>
    </submittedName>
</protein>
<accession>A0A5B7H9J1</accession>
<proteinExistence type="predicted"/>